<dbReference type="Proteomes" id="UP000053864">
    <property type="component" value="Unassembled WGS sequence"/>
</dbReference>
<dbReference type="AlphaFoldDB" id="W2HN09"/>
<evidence type="ECO:0000313" key="3">
    <source>
        <dbReference type="EMBL" id="ETL49309.1"/>
    </source>
</evidence>
<sequence>GAHRDRRAELEEAVPQLDSRAANPHSPERRLRPHDACVPGANDHVHREAVGLEEMFHPVDCS</sequence>
<dbReference type="EMBL" id="KI684151">
    <property type="protein sequence ID" value="ETK95930.1"/>
    <property type="molecule type" value="Genomic_DNA"/>
</dbReference>
<dbReference type="VEuPathDB" id="FungiDB:PPTG_13056"/>
<evidence type="ECO:0000313" key="4">
    <source>
        <dbReference type="Proteomes" id="UP000053864"/>
    </source>
</evidence>
<protein>
    <submittedName>
        <fullName evidence="2">Uncharacterized protein</fullName>
    </submittedName>
</protein>
<reference evidence="3 4" key="2">
    <citation type="submission" date="2013-11" db="EMBL/GenBank/DDBJ databases">
        <title>The Genome Sequence of Phytophthora parasitica CJ05E6.</title>
        <authorList>
            <consortium name="The Broad Institute Genomics Platform"/>
            <person name="Russ C."/>
            <person name="Tyler B."/>
            <person name="Panabieres F."/>
            <person name="Shan W."/>
            <person name="Tripathy S."/>
            <person name="Grunwald N."/>
            <person name="Machado M."/>
            <person name="Johnson C.S."/>
            <person name="Arredondo F."/>
            <person name="Hong C."/>
            <person name="Coffey M."/>
            <person name="Young S.K."/>
            <person name="Zeng Q."/>
            <person name="Gargeya S."/>
            <person name="Fitzgerald M."/>
            <person name="Abouelleil A."/>
            <person name="Alvarado L."/>
            <person name="Chapman S.B."/>
            <person name="Gainer-Dewar J."/>
            <person name="Goldberg J."/>
            <person name="Griggs A."/>
            <person name="Gujja S."/>
            <person name="Hansen M."/>
            <person name="Howarth C."/>
            <person name="Imamovic A."/>
            <person name="Ireland A."/>
            <person name="Larimer J."/>
            <person name="McCowan C."/>
            <person name="Murphy C."/>
            <person name="Pearson M."/>
            <person name="Poon T.W."/>
            <person name="Priest M."/>
            <person name="Roberts A."/>
            <person name="Saif S."/>
            <person name="Shea T."/>
            <person name="Sykes S."/>
            <person name="Wortman J."/>
            <person name="Nusbaum C."/>
            <person name="Birren B."/>
        </authorList>
    </citation>
    <scope>NUCLEOTIDE SEQUENCE [LARGE SCALE GENOMIC DNA]</scope>
    <source>
        <strain evidence="3 4">CJ05E6</strain>
    </source>
</reference>
<evidence type="ECO:0000256" key="1">
    <source>
        <dbReference type="SAM" id="MobiDB-lite"/>
    </source>
</evidence>
<feature type="compositionally biased region" description="Basic and acidic residues" evidence="1">
    <location>
        <begin position="26"/>
        <end position="35"/>
    </location>
</feature>
<accession>W2HN09</accession>
<dbReference type="EMBL" id="KI670619">
    <property type="protein sequence ID" value="ETL49309.1"/>
    <property type="molecule type" value="Genomic_DNA"/>
</dbReference>
<evidence type="ECO:0000313" key="2">
    <source>
        <dbReference type="EMBL" id="ETK95930.1"/>
    </source>
</evidence>
<dbReference type="Proteomes" id="UP000053236">
    <property type="component" value="Unassembled WGS sequence"/>
</dbReference>
<feature type="non-terminal residue" evidence="2">
    <location>
        <position position="1"/>
    </location>
</feature>
<organism evidence="2">
    <name type="scientific">Phytophthora nicotianae</name>
    <name type="common">Potato buckeye rot agent</name>
    <name type="synonym">Phytophthora parasitica</name>
    <dbReference type="NCBI Taxonomy" id="4792"/>
    <lineage>
        <taxon>Eukaryota</taxon>
        <taxon>Sar</taxon>
        <taxon>Stramenopiles</taxon>
        <taxon>Oomycota</taxon>
        <taxon>Peronosporomycetes</taxon>
        <taxon>Peronosporales</taxon>
        <taxon>Peronosporaceae</taxon>
        <taxon>Phytophthora</taxon>
    </lineage>
</organism>
<gene>
    <name evidence="2" type="ORF">L915_01200</name>
    <name evidence="3" type="ORF">L916_01184</name>
</gene>
<proteinExistence type="predicted"/>
<feature type="region of interest" description="Disordered" evidence="1">
    <location>
        <begin position="1"/>
        <end position="40"/>
    </location>
</feature>
<feature type="compositionally biased region" description="Basic and acidic residues" evidence="1">
    <location>
        <begin position="1"/>
        <end position="10"/>
    </location>
</feature>
<reference evidence="2" key="1">
    <citation type="submission" date="2013-11" db="EMBL/GenBank/DDBJ databases">
        <title>The Genome Sequence of Phytophthora parasitica CJ02B3.</title>
        <authorList>
            <consortium name="The Broad Institute Genomics Platform"/>
            <person name="Russ C."/>
            <person name="Tyler B."/>
            <person name="Panabieres F."/>
            <person name="Shan W."/>
            <person name="Tripathy S."/>
            <person name="Grunwald N."/>
            <person name="Machado M."/>
            <person name="Johnson C.S."/>
            <person name="Arredondo F."/>
            <person name="Hong C."/>
            <person name="Coffey M."/>
            <person name="Young S.K."/>
            <person name="Zeng Q."/>
            <person name="Gargeya S."/>
            <person name="Fitzgerald M."/>
            <person name="Abouelleil A."/>
            <person name="Alvarado L."/>
            <person name="Chapman S.B."/>
            <person name="Gainer-Dewar J."/>
            <person name="Goldberg J."/>
            <person name="Griggs A."/>
            <person name="Gujja S."/>
            <person name="Hansen M."/>
            <person name="Howarth C."/>
            <person name="Imamovic A."/>
            <person name="Ireland A."/>
            <person name="Larimer J."/>
            <person name="McCowan C."/>
            <person name="Murphy C."/>
            <person name="Pearson M."/>
            <person name="Poon T.W."/>
            <person name="Priest M."/>
            <person name="Roberts A."/>
            <person name="Saif S."/>
            <person name="Shea T."/>
            <person name="Sykes S."/>
            <person name="Wortman J."/>
            <person name="Nusbaum C."/>
            <person name="Birren B."/>
        </authorList>
    </citation>
    <scope>NUCLEOTIDE SEQUENCE [LARGE SCALE GENOMIC DNA]</scope>
    <source>
        <strain evidence="2">CJ02B3</strain>
    </source>
</reference>
<name>W2HN09_PHYNI</name>